<feature type="compositionally biased region" description="Basic residues" evidence="1">
    <location>
        <begin position="126"/>
        <end position="148"/>
    </location>
</feature>
<reference evidence="2 4" key="1">
    <citation type="journal article" date="2008" name="Science">
        <title>The Physcomitrella genome reveals evolutionary insights into the conquest of land by plants.</title>
        <authorList>
            <person name="Rensing S."/>
            <person name="Lang D."/>
            <person name="Zimmer A."/>
            <person name="Terry A."/>
            <person name="Salamov A."/>
            <person name="Shapiro H."/>
            <person name="Nishiyama T."/>
            <person name="Perroud P.-F."/>
            <person name="Lindquist E."/>
            <person name="Kamisugi Y."/>
            <person name="Tanahashi T."/>
            <person name="Sakakibara K."/>
            <person name="Fujita T."/>
            <person name="Oishi K."/>
            <person name="Shin-I T."/>
            <person name="Kuroki Y."/>
            <person name="Toyoda A."/>
            <person name="Suzuki Y."/>
            <person name="Hashimoto A."/>
            <person name="Yamaguchi K."/>
            <person name="Sugano A."/>
            <person name="Kohara Y."/>
            <person name="Fujiyama A."/>
            <person name="Anterola A."/>
            <person name="Aoki S."/>
            <person name="Ashton N."/>
            <person name="Barbazuk W.B."/>
            <person name="Barker E."/>
            <person name="Bennetzen J."/>
            <person name="Bezanilla M."/>
            <person name="Blankenship R."/>
            <person name="Cho S.H."/>
            <person name="Dutcher S."/>
            <person name="Estelle M."/>
            <person name="Fawcett J.A."/>
            <person name="Gundlach H."/>
            <person name="Hanada K."/>
            <person name="Heyl A."/>
            <person name="Hicks K.A."/>
            <person name="Hugh J."/>
            <person name="Lohr M."/>
            <person name="Mayer K."/>
            <person name="Melkozernov A."/>
            <person name="Murata T."/>
            <person name="Nelson D."/>
            <person name="Pils B."/>
            <person name="Prigge M."/>
            <person name="Reiss B."/>
            <person name="Renner T."/>
            <person name="Rombauts S."/>
            <person name="Rushton P."/>
            <person name="Sanderfoot A."/>
            <person name="Schween G."/>
            <person name="Shiu S.-H."/>
            <person name="Stueber K."/>
            <person name="Theodoulou F.L."/>
            <person name="Tu H."/>
            <person name="Van de Peer Y."/>
            <person name="Verrier P.J."/>
            <person name="Waters E."/>
            <person name="Wood A."/>
            <person name="Yang L."/>
            <person name="Cove D."/>
            <person name="Cuming A."/>
            <person name="Hasebe M."/>
            <person name="Lucas S."/>
            <person name="Mishler D.B."/>
            <person name="Reski R."/>
            <person name="Grigoriev I."/>
            <person name="Quatrano R.S."/>
            <person name="Boore J.L."/>
        </authorList>
    </citation>
    <scope>NUCLEOTIDE SEQUENCE [LARGE SCALE GENOMIC DNA]</scope>
    <source>
        <strain evidence="3 4">cv. Gransden 2004</strain>
    </source>
</reference>
<accession>A0A2K1L1Y0</accession>
<name>A0A2K1L1Y0_PHYPA</name>
<feature type="region of interest" description="Disordered" evidence="1">
    <location>
        <begin position="41"/>
        <end position="148"/>
    </location>
</feature>
<dbReference type="EnsemblPlants" id="Pp3c2_17380V3.1">
    <property type="protein sequence ID" value="PAC:32933027.CDS.1"/>
    <property type="gene ID" value="Pp3c2_17380"/>
</dbReference>
<dbReference type="InParanoid" id="A0A2K1L1Y0"/>
<gene>
    <name evidence="2" type="ORF">PHYPA_002825</name>
</gene>
<protein>
    <submittedName>
        <fullName evidence="2 3">Uncharacterized protein</fullName>
    </submittedName>
</protein>
<dbReference type="Gramene" id="Pp3c2_17380V3.1">
    <property type="protein sequence ID" value="PAC:32933027.CDS.1"/>
    <property type="gene ID" value="Pp3c2_17380"/>
</dbReference>
<dbReference type="Proteomes" id="UP000006727">
    <property type="component" value="Chromosome 2"/>
</dbReference>
<evidence type="ECO:0000313" key="3">
    <source>
        <dbReference type="EnsemblPlants" id="PAC:32933027.CDS.1"/>
    </source>
</evidence>
<dbReference type="EMBL" id="ABEU02000002">
    <property type="protein sequence ID" value="PNR60032.1"/>
    <property type="molecule type" value="Genomic_DNA"/>
</dbReference>
<reference evidence="2 4" key="2">
    <citation type="journal article" date="2018" name="Plant J.">
        <title>The Physcomitrella patens chromosome-scale assembly reveals moss genome structure and evolution.</title>
        <authorList>
            <person name="Lang D."/>
            <person name="Ullrich K.K."/>
            <person name="Murat F."/>
            <person name="Fuchs J."/>
            <person name="Jenkins J."/>
            <person name="Haas F.B."/>
            <person name="Piednoel M."/>
            <person name="Gundlach H."/>
            <person name="Van Bel M."/>
            <person name="Meyberg R."/>
            <person name="Vives C."/>
            <person name="Morata J."/>
            <person name="Symeonidi A."/>
            <person name="Hiss M."/>
            <person name="Muchero W."/>
            <person name="Kamisugi Y."/>
            <person name="Saleh O."/>
            <person name="Blanc G."/>
            <person name="Decker E.L."/>
            <person name="van Gessel N."/>
            <person name="Grimwood J."/>
            <person name="Hayes R.D."/>
            <person name="Graham S.W."/>
            <person name="Gunter L.E."/>
            <person name="McDaniel S.F."/>
            <person name="Hoernstein S.N.W."/>
            <person name="Larsson A."/>
            <person name="Li F.W."/>
            <person name="Perroud P.F."/>
            <person name="Phillips J."/>
            <person name="Ranjan P."/>
            <person name="Rokshar D.S."/>
            <person name="Rothfels C.J."/>
            <person name="Schneider L."/>
            <person name="Shu S."/>
            <person name="Stevenson D.W."/>
            <person name="Thummler F."/>
            <person name="Tillich M."/>
            <person name="Villarreal Aguilar J.C."/>
            <person name="Widiez T."/>
            <person name="Wong G.K."/>
            <person name="Wymore A."/>
            <person name="Zhang Y."/>
            <person name="Zimmer A.D."/>
            <person name="Quatrano R.S."/>
            <person name="Mayer K.F.X."/>
            <person name="Goodstein D."/>
            <person name="Casacuberta J.M."/>
            <person name="Vandepoele K."/>
            <person name="Reski R."/>
            <person name="Cuming A.C."/>
            <person name="Tuskan G.A."/>
            <person name="Maumus F."/>
            <person name="Salse J."/>
            <person name="Schmutz J."/>
            <person name="Rensing S.A."/>
        </authorList>
    </citation>
    <scope>NUCLEOTIDE SEQUENCE [LARGE SCALE GENOMIC DNA]</scope>
    <source>
        <strain evidence="3 4">cv. Gransden 2004</strain>
    </source>
</reference>
<proteinExistence type="predicted"/>
<evidence type="ECO:0000313" key="2">
    <source>
        <dbReference type="EMBL" id="PNR60032.1"/>
    </source>
</evidence>
<feature type="compositionally biased region" description="Basic and acidic residues" evidence="1">
    <location>
        <begin position="92"/>
        <end position="102"/>
    </location>
</feature>
<sequence>MPPCRNAKLCVRNFRLKGDELLCSTPIPNFVNTTKLCRLRPPKTINNDTQRQNRVRNLTDAGTSRGSLRPARARRIPLQRSRAPEQNQPRTDVSRRAFLPDRRHGRQRVPTPRPRSIFLLLDQRAHHAVRGRGSRRRRHRHLLPSRHR</sequence>
<evidence type="ECO:0000313" key="4">
    <source>
        <dbReference type="Proteomes" id="UP000006727"/>
    </source>
</evidence>
<organism evidence="2">
    <name type="scientific">Physcomitrium patens</name>
    <name type="common">Spreading-leaved earth moss</name>
    <name type="synonym">Physcomitrella patens</name>
    <dbReference type="NCBI Taxonomy" id="3218"/>
    <lineage>
        <taxon>Eukaryota</taxon>
        <taxon>Viridiplantae</taxon>
        <taxon>Streptophyta</taxon>
        <taxon>Embryophyta</taxon>
        <taxon>Bryophyta</taxon>
        <taxon>Bryophytina</taxon>
        <taxon>Bryopsida</taxon>
        <taxon>Funariidae</taxon>
        <taxon>Funariales</taxon>
        <taxon>Funariaceae</taxon>
        <taxon>Physcomitrium</taxon>
    </lineage>
</organism>
<feature type="compositionally biased region" description="Polar residues" evidence="1">
    <location>
        <begin position="44"/>
        <end position="66"/>
    </location>
</feature>
<keyword evidence="4" id="KW-1185">Reference proteome</keyword>
<dbReference type="AlphaFoldDB" id="A0A2K1L1Y0"/>
<reference evidence="3" key="3">
    <citation type="submission" date="2020-12" db="UniProtKB">
        <authorList>
            <consortium name="EnsemblPlants"/>
        </authorList>
    </citation>
    <scope>IDENTIFICATION</scope>
</reference>
<evidence type="ECO:0000256" key="1">
    <source>
        <dbReference type="SAM" id="MobiDB-lite"/>
    </source>
</evidence>